<organism evidence="2 3">
    <name type="scientific">Prorocentrum cordatum</name>
    <dbReference type="NCBI Taxonomy" id="2364126"/>
    <lineage>
        <taxon>Eukaryota</taxon>
        <taxon>Sar</taxon>
        <taxon>Alveolata</taxon>
        <taxon>Dinophyceae</taxon>
        <taxon>Prorocentrales</taxon>
        <taxon>Prorocentraceae</taxon>
        <taxon>Prorocentrum</taxon>
    </lineage>
</organism>
<keyword evidence="3" id="KW-1185">Reference proteome</keyword>
<sequence length="105" mass="11819">MYTENTPFGIIRKVSKQDGFDAYRWASYQRGPQKIGDVLSKLMQVQFDESTVEDFLDYLASSGQRDSERQRQECRTDCQGARGAEEPRLAVVSHGGDPVAEGQEV</sequence>
<dbReference type="Proteomes" id="UP001189429">
    <property type="component" value="Unassembled WGS sequence"/>
</dbReference>
<protein>
    <submittedName>
        <fullName evidence="2">Uncharacterized protein</fullName>
    </submittedName>
</protein>
<feature type="compositionally biased region" description="Basic and acidic residues" evidence="1">
    <location>
        <begin position="65"/>
        <end position="76"/>
    </location>
</feature>
<feature type="region of interest" description="Disordered" evidence="1">
    <location>
        <begin position="62"/>
        <end position="105"/>
    </location>
</feature>
<evidence type="ECO:0000256" key="1">
    <source>
        <dbReference type="SAM" id="MobiDB-lite"/>
    </source>
</evidence>
<gene>
    <name evidence="2" type="ORF">PCOR1329_LOCUS47579</name>
</gene>
<dbReference type="EMBL" id="CAUYUJ010015731">
    <property type="protein sequence ID" value="CAK0857468.1"/>
    <property type="molecule type" value="Genomic_DNA"/>
</dbReference>
<proteinExistence type="predicted"/>
<accession>A0ABN9UFF4</accession>
<reference evidence="2" key="1">
    <citation type="submission" date="2023-10" db="EMBL/GenBank/DDBJ databases">
        <authorList>
            <person name="Chen Y."/>
            <person name="Shah S."/>
            <person name="Dougan E. K."/>
            <person name="Thang M."/>
            <person name="Chan C."/>
        </authorList>
    </citation>
    <scope>NUCLEOTIDE SEQUENCE [LARGE SCALE GENOMIC DNA]</scope>
</reference>
<evidence type="ECO:0000313" key="2">
    <source>
        <dbReference type="EMBL" id="CAK0857468.1"/>
    </source>
</evidence>
<evidence type="ECO:0000313" key="3">
    <source>
        <dbReference type="Proteomes" id="UP001189429"/>
    </source>
</evidence>
<name>A0ABN9UFF4_9DINO</name>
<comment type="caution">
    <text evidence="2">The sequence shown here is derived from an EMBL/GenBank/DDBJ whole genome shotgun (WGS) entry which is preliminary data.</text>
</comment>